<dbReference type="eggNOG" id="KOG1444">
    <property type="taxonomic scope" value="Eukaryota"/>
</dbReference>
<feature type="transmembrane region" description="Helical" evidence="6">
    <location>
        <begin position="59"/>
        <end position="79"/>
    </location>
</feature>
<dbReference type="EnsemblProtists" id="EOD10099">
    <property type="protein sequence ID" value="EOD10099"/>
    <property type="gene ID" value="EMIHUDRAFT_248545"/>
</dbReference>
<feature type="transmembrane region" description="Helical" evidence="6">
    <location>
        <begin position="25"/>
        <end position="47"/>
    </location>
</feature>
<keyword evidence="3 6" id="KW-1133">Transmembrane helix</keyword>
<evidence type="ECO:0000313" key="8">
    <source>
        <dbReference type="Proteomes" id="UP000013827"/>
    </source>
</evidence>
<evidence type="ECO:0000256" key="3">
    <source>
        <dbReference type="ARBA" id="ARBA00022989"/>
    </source>
</evidence>
<dbReference type="GeneID" id="17256253"/>
<feature type="transmembrane region" description="Helical" evidence="6">
    <location>
        <begin position="91"/>
        <end position="111"/>
    </location>
</feature>
<dbReference type="PANTHER" id="PTHR11132">
    <property type="entry name" value="SOLUTE CARRIER FAMILY 35"/>
    <property type="match status" value="1"/>
</dbReference>
<protein>
    <recommendedName>
        <fullName evidence="9">Sugar phosphate transporter domain-containing protein</fullName>
    </recommendedName>
</protein>
<dbReference type="InterPro" id="IPR050186">
    <property type="entry name" value="TPT_transporter"/>
</dbReference>
<feature type="transmembrane region" description="Helical" evidence="6">
    <location>
        <begin position="172"/>
        <end position="189"/>
    </location>
</feature>
<name>A0A0D3IFR4_EMIH1</name>
<feature type="transmembrane region" description="Helical" evidence="6">
    <location>
        <begin position="142"/>
        <end position="160"/>
    </location>
</feature>
<accession>A0A0D3IFR4</accession>
<evidence type="ECO:0000256" key="2">
    <source>
        <dbReference type="ARBA" id="ARBA00022692"/>
    </source>
</evidence>
<dbReference type="PaxDb" id="2903-EOD10099"/>
<dbReference type="OMA" id="CMAGGVM"/>
<evidence type="ECO:0000256" key="4">
    <source>
        <dbReference type="ARBA" id="ARBA00023136"/>
    </source>
</evidence>
<organism evidence="7 8">
    <name type="scientific">Emiliania huxleyi (strain CCMP1516)</name>
    <dbReference type="NCBI Taxonomy" id="280463"/>
    <lineage>
        <taxon>Eukaryota</taxon>
        <taxon>Haptista</taxon>
        <taxon>Haptophyta</taxon>
        <taxon>Prymnesiophyceae</taxon>
        <taxon>Isochrysidales</taxon>
        <taxon>Noelaerhabdaceae</taxon>
        <taxon>Emiliania</taxon>
    </lineage>
</organism>
<dbReference type="GO" id="GO:0016020">
    <property type="term" value="C:membrane"/>
    <property type="evidence" value="ECO:0007669"/>
    <property type="project" value="UniProtKB-SubCell"/>
</dbReference>
<evidence type="ECO:0000313" key="7">
    <source>
        <dbReference type="EnsemblProtists" id="EOD10099"/>
    </source>
</evidence>
<reference evidence="7" key="2">
    <citation type="submission" date="2024-10" db="UniProtKB">
        <authorList>
            <consortium name="EnsemblProtists"/>
        </authorList>
    </citation>
    <scope>IDENTIFICATION</scope>
</reference>
<keyword evidence="2 6" id="KW-0812">Transmembrane</keyword>
<dbReference type="AlphaFoldDB" id="A0A0D3IFR4"/>
<proteinExistence type="predicted"/>
<evidence type="ECO:0000256" key="6">
    <source>
        <dbReference type="SAM" id="Phobius"/>
    </source>
</evidence>
<evidence type="ECO:0000256" key="1">
    <source>
        <dbReference type="ARBA" id="ARBA00004141"/>
    </source>
</evidence>
<sequence>MGNANADALDGSTAVRESCYADRSAVVTCTLYSICTAALLLLNKVIISYAPLPSMVSTLQFLATVLAALFAMVQGVAPVDRFLWERARHYLLYVAMFVTTIYCNFKVLEVSNVETLIVARSCVPCLVALLEYAFLGRQLPSCRSWLAMLVMCSGAVGYVMSDAGLEMAGLTAYTWITVYFLVVAVESAYGKHIVGPHLGFGSMWGPTLYTNTISIPPMVAIGLLSGEQEALLRHADCSKSSPVEDADSNQAVVLLVLISCALGVAVAFLGFEARRLVSATCFTVLGVAGKMATVTANGLIWDKHASPEGIAFLAACLAGAAIYQQSPLRSGAIQRRDDREMTMQPIRQPVSVRDEGASDSLSHQRV</sequence>
<dbReference type="KEGG" id="ehx:EMIHUDRAFT_248545"/>
<feature type="transmembrane region" description="Helical" evidence="6">
    <location>
        <begin position="117"/>
        <end position="135"/>
    </location>
</feature>
<keyword evidence="4 6" id="KW-0472">Membrane</keyword>
<feature type="region of interest" description="Disordered" evidence="5">
    <location>
        <begin position="333"/>
        <end position="366"/>
    </location>
</feature>
<feature type="transmembrane region" description="Helical" evidence="6">
    <location>
        <begin position="251"/>
        <end position="271"/>
    </location>
</feature>
<dbReference type="Proteomes" id="UP000013827">
    <property type="component" value="Unassembled WGS sequence"/>
</dbReference>
<evidence type="ECO:0008006" key="9">
    <source>
        <dbReference type="Google" id="ProtNLM"/>
    </source>
</evidence>
<dbReference type="STRING" id="2903.R1DN44"/>
<dbReference type="RefSeq" id="XP_005762528.1">
    <property type="nucleotide sequence ID" value="XM_005762471.1"/>
</dbReference>
<reference evidence="8" key="1">
    <citation type="journal article" date="2013" name="Nature">
        <title>Pan genome of the phytoplankton Emiliania underpins its global distribution.</title>
        <authorList>
            <person name="Read B.A."/>
            <person name="Kegel J."/>
            <person name="Klute M.J."/>
            <person name="Kuo A."/>
            <person name="Lefebvre S.C."/>
            <person name="Maumus F."/>
            <person name="Mayer C."/>
            <person name="Miller J."/>
            <person name="Monier A."/>
            <person name="Salamov A."/>
            <person name="Young J."/>
            <person name="Aguilar M."/>
            <person name="Claverie J.M."/>
            <person name="Frickenhaus S."/>
            <person name="Gonzalez K."/>
            <person name="Herman E.K."/>
            <person name="Lin Y.C."/>
            <person name="Napier J."/>
            <person name="Ogata H."/>
            <person name="Sarno A.F."/>
            <person name="Shmutz J."/>
            <person name="Schroeder D."/>
            <person name="de Vargas C."/>
            <person name="Verret F."/>
            <person name="von Dassow P."/>
            <person name="Valentin K."/>
            <person name="Van de Peer Y."/>
            <person name="Wheeler G."/>
            <person name="Dacks J.B."/>
            <person name="Delwiche C.F."/>
            <person name="Dyhrman S.T."/>
            <person name="Glockner G."/>
            <person name="John U."/>
            <person name="Richards T."/>
            <person name="Worden A.Z."/>
            <person name="Zhang X."/>
            <person name="Grigoriev I.V."/>
            <person name="Allen A.E."/>
            <person name="Bidle K."/>
            <person name="Borodovsky M."/>
            <person name="Bowler C."/>
            <person name="Brownlee C."/>
            <person name="Cock J.M."/>
            <person name="Elias M."/>
            <person name="Gladyshev V.N."/>
            <person name="Groth M."/>
            <person name="Guda C."/>
            <person name="Hadaegh A."/>
            <person name="Iglesias-Rodriguez M.D."/>
            <person name="Jenkins J."/>
            <person name="Jones B.M."/>
            <person name="Lawson T."/>
            <person name="Leese F."/>
            <person name="Lindquist E."/>
            <person name="Lobanov A."/>
            <person name="Lomsadze A."/>
            <person name="Malik S.B."/>
            <person name="Marsh M.E."/>
            <person name="Mackinder L."/>
            <person name="Mock T."/>
            <person name="Mueller-Roeber B."/>
            <person name="Pagarete A."/>
            <person name="Parker M."/>
            <person name="Probert I."/>
            <person name="Quesneville H."/>
            <person name="Raines C."/>
            <person name="Rensing S.A."/>
            <person name="Riano-Pachon D.M."/>
            <person name="Richier S."/>
            <person name="Rokitta S."/>
            <person name="Shiraiwa Y."/>
            <person name="Soanes D.M."/>
            <person name="van der Giezen M."/>
            <person name="Wahlund T.M."/>
            <person name="Williams B."/>
            <person name="Wilson W."/>
            <person name="Wolfe G."/>
            <person name="Wurch L.L."/>
        </authorList>
    </citation>
    <scope>NUCLEOTIDE SEQUENCE</scope>
</reference>
<evidence type="ECO:0000256" key="5">
    <source>
        <dbReference type="SAM" id="MobiDB-lite"/>
    </source>
</evidence>
<keyword evidence="8" id="KW-1185">Reference proteome</keyword>
<dbReference type="HOGENOM" id="CLU_045047_0_0_1"/>
<comment type="subcellular location">
    <subcellularLocation>
        <location evidence="1">Membrane</location>
        <topology evidence="1">Multi-pass membrane protein</topology>
    </subcellularLocation>
</comment>